<keyword evidence="3" id="KW-1185">Reference proteome</keyword>
<dbReference type="PANTHER" id="PTHR30011">
    <property type="entry name" value="ALKANESULFONATE MONOOXYGENASE-RELATED"/>
    <property type="match status" value="1"/>
</dbReference>
<sequence length="280" mass="30600">MHIAVMMFSTDQTVAPAPLARMLADRGFEGMFLPDHSHIPASRRTPYPRGGDLPPEYYRTHDMFVGLAAATTAAPGLTIGTGVAVVPQHDPFYLAKAVASLDQLSGGRMVFGIGFGWNSDEITDHGVPFTQRREVTREKMLAVRSLWTEELASFAGEHVQFGPTYMWPKPLQQPGPPVVVGGAAGPKLFRHIAEYADGWAPIGPRTIRDGLPDLQRAFEAAGRDPKTIVLHAFDPRTEPSVVEYYASLGVERLVINIQPLGPDHLERRLDEMAGLNALVA</sequence>
<dbReference type="InterPro" id="IPR051260">
    <property type="entry name" value="Diverse_substr_monoxygenases"/>
</dbReference>
<protein>
    <submittedName>
        <fullName evidence="2">Probable F420-dependent oxidoreductase, Rv2161c family</fullName>
    </submittedName>
</protein>
<dbReference type="EMBL" id="LT629710">
    <property type="protein sequence ID" value="SDO64829.1"/>
    <property type="molecule type" value="Genomic_DNA"/>
</dbReference>
<evidence type="ECO:0000259" key="1">
    <source>
        <dbReference type="Pfam" id="PF00296"/>
    </source>
</evidence>
<reference evidence="2 3" key="1">
    <citation type="submission" date="2016-10" db="EMBL/GenBank/DDBJ databases">
        <authorList>
            <person name="de Groot N.N."/>
        </authorList>
    </citation>
    <scope>NUCLEOTIDE SEQUENCE [LARGE SCALE GENOMIC DNA]</scope>
    <source>
        <strain evidence="3">P4-7,KCTC 19426,CECT 7604</strain>
    </source>
</reference>
<gene>
    <name evidence="2" type="ORF">SAMN04515671_1580</name>
</gene>
<proteinExistence type="predicted"/>
<accession>A0A1H0L990</accession>
<evidence type="ECO:0000313" key="3">
    <source>
        <dbReference type="Proteomes" id="UP000198741"/>
    </source>
</evidence>
<dbReference type="Pfam" id="PF00296">
    <property type="entry name" value="Bac_luciferase"/>
    <property type="match status" value="1"/>
</dbReference>
<dbReference type="InterPro" id="IPR011251">
    <property type="entry name" value="Luciferase-like_dom"/>
</dbReference>
<dbReference type="Gene3D" id="3.20.20.30">
    <property type="entry name" value="Luciferase-like domain"/>
    <property type="match status" value="1"/>
</dbReference>
<dbReference type="PANTHER" id="PTHR30011:SF32">
    <property type="entry name" value="CONSERVED PROTEIN"/>
    <property type="match status" value="1"/>
</dbReference>
<dbReference type="InterPro" id="IPR036661">
    <property type="entry name" value="Luciferase-like_sf"/>
</dbReference>
<organism evidence="2 3">
    <name type="scientific">Nakamurella panacisegetis</name>
    <dbReference type="NCBI Taxonomy" id="1090615"/>
    <lineage>
        <taxon>Bacteria</taxon>
        <taxon>Bacillati</taxon>
        <taxon>Actinomycetota</taxon>
        <taxon>Actinomycetes</taxon>
        <taxon>Nakamurellales</taxon>
        <taxon>Nakamurellaceae</taxon>
        <taxon>Nakamurella</taxon>
    </lineage>
</organism>
<name>A0A1H0L990_9ACTN</name>
<feature type="domain" description="Luciferase-like" evidence="1">
    <location>
        <begin position="19"/>
        <end position="227"/>
    </location>
</feature>
<dbReference type="InterPro" id="IPR019921">
    <property type="entry name" value="Lucif-like_OxRdtase_Rv2161c"/>
</dbReference>
<dbReference type="SUPFAM" id="SSF51679">
    <property type="entry name" value="Bacterial luciferase-like"/>
    <property type="match status" value="1"/>
</dbReference>
<evidence type="ECO:0000313" key="2">
    <source>
        <dbReference type="EMBL" id="SDO64829.1"/>
    </source>
</evidence>
<dbReference type="STRING" id="1090615.SAMN04515671_1580"/>
<dbReference type="NCBIfam" id="TIGR03619">
    <property type="entry name" value="F420_Rv2161c"/>
    <property type="match status" value="1"/>
</dbReference>
<dbReference type="GO" id="GO:0016705">
    <property type="term" value="F:oxidoreductase activity, acting on paired donors, with incorporation or reduction of molecular oxygen"/>
    <property type="evidence" value="ECO:0007669"/>
    <property type="project" value="InterPro"/>
</dbReference>
<dbReference type="Proteomes" id="UP000198741">
    <property type="component" value="Chromosome I"/>
</dbReference>
<dbReference type="AlphaFoldDB" id="A0A1H0L990"/>